<dbReference type="EMBL" id="CM010719">
    <property type="protein sequence ID" value="RZC61925.1"/>
    <property type="molecule type" value="Genomic_DNA"/>
</dbReference>
<dbReference type="AlphaFoldDB" id="A0A4Y7JQI3"/>
<accession>A0A4Y7JQI3</accession>
<evidence type="ECO:0000313" key="1">
    <source>
        <dbReference type="EMBL" id="RZC61925.1"/>
    </source>
</evidence>
<organism evidence="1 2">
    <name type="scientific">Papaver somniferum</name>
    <name type="common">Opium poppy</name>
    <dbReference type="NCBI Taxonomy" id="3469"/>
    <lineage>
        <taxon>Eukaryota</taxon>
        <taxon>Viridiplantae</taxon>
        <taxon>Streptophyta</taxon>
        <taxon>Embryophyta</taxon>
        <taxon>Tracheophyta</taxon>
        <taxon>Spermatophyta</taxon>
        <taxon>Magnoliopsida</taxon>
        <taxon>Ranunculales</taxon>
        <taxon>Papaveraceae</taxon>
        <taxon>Papaveroideae</taxon>
        <taxon>Papaver</taxon>
    </lineage>
</organism>
<gene>
    <name evidence="1" type="ORF">C5167_023677</name>
</gene>
<proteinExistence type="predicted"/>
<keyword evidence="2" id="KW-1185">Reference proteome</keyword>
<evidence type="ECO:0000313" key="2">
    <source>
        <dbReference type="Proteomes" id="UP000316621"/>
    </source>
</evidence>
<dbReference type="Gramene" id="RZC61925">
    <property type="protein sequence ID" value="RZC61925"/>
    <property type="gene ID" value="C5167_023677"/>
</dbReference>
<sequence>MFMNVGHRKKSLLLPYGEQEKGFVQRVGEDDISVKEYIDHVLQVADGNEKHVAGSEENVGAGSSVNK</sequence>
<protein>
    <submittedName>
        <fullName evidence="1">Uncharacterized protein</fullName>
    </submittedName>
</protein>
<reference evidence="1 2" key="1">
    <citation type="journal article" date="2018" name="Science">
        <title>The opium poppy genome and morphinan production.</title>
        <authorList>
            <person name="Guo L."/>
            <person name="Winzer T."/>
            <person name="Yang X."/>
            <person name="Li Y."/>
            <person name="Ning Z."/>
            <person name="He Z."/>
            <person name="Teodor R."/>
            <person name="Lu Y."/>
            <person name="Bowser T.A."/>
            <person name="Graham I.A."/>
            <person name="Ye K."/>
        </authorList>
    </citation>
    <scope>NUCLEOTIDE SEQUENCE [LARGE SCALE GENOMIC DNA]</scope>
    <source>
        <strain evidence="2">cv. HN1</strain>
        <tissue evidence="1">Leaves</tissue>
    </source>
</reference>
<name>A0A4Y7JQI3_PAPSO</name>
<dbReference type="Proteomes" id="UP000316621">
    <property type="component" value="Chromosome 5"/>
</dbReference>